<keyword evidence="6" id="KW-1185">Reference proteome</keyword>
<reference evidence="5" key="1">
    <citation type="submission" date="2022-12" db="EMBL/GenBank/DDBJ databases">
        <title>Description and comparative metabolic analysis of Aerococcus sp. nov., isolated from the feces of a pig.</title>
        <authorList>
            <person name="Chang Y.-H."/>
        </authorList>
    </citation>
    <scope>NUCLEOTIDE SEQUENCE</scope>
    <source>
        <strain evidence="5">YH-aer222</strain>
    </source>
</reference>
<protein>
    <submittedName>
        <fullName evidence="5">Glycosyltransferase</fullName>
        <ecNumber evidence="5">2.4.-.-</ecNumber>
    </submittedName>
</protein>
<evidence type="ECO:0000256" key="3">
    <source>
        <dbReference type="ARBA" id="ARBA00022679"/>
    </source>
</evidence>
<dbReference type="AlphaFoldDB" id="A0A9X3FRZ0"/>
<dbReference type="Pfam" id="PF00535">
    <property type="entry name" value="Glycos_transf_2"/>
    <property type="match status" value="1"/>
</dbReference>
<dbReference type="EMBL" id="JAPRFR010000001">
    <property type="protein sequence ID" value="MCZ0725590.1"/>
    <property type="molecule type" value="Genomic_DNA"/>
</dbReference>
<evidence type="ECO:0000313" key="5">
    <source>
        <dbReference type="EMBL" id="MCZ0725590.1"/>
    </source>
</evidence>
<dbReference type="Proteomes" id="UP001146670">
    <property type="component" value="Unassembled WGS sequence"/>
</dbReference>
<dbReference type="PANTHER" id="PTHR43685:SF5">
    <property type="entry name" value="GLYCOSYLTRANSFERASE EPSE-RELATED"/>
    <property type="match status" value="1"/>
</dbReference>
<dbReference type="SUPFAM" id="SSF53448">
    <property type="entry name" value="Nucleotide-diphospho-sugar transferases"/>
    <property type="match status" value="1"/>
</dbReference>
<dbReference type="InterPro" id="IPR050834">
    <property type="entry name" value="Glycosyltransf_2"/>
</dbReference>
<comment type="caution">
    <text evidence="5">The sequence shown here is derived from an EMBL/GenBank/DDBJ whole genome shotgun (WGS) entry which is preliminary data.</text>
</comment>
<evidence type="ECO:0000313" key="6">
    <source>
        <dbReference type="Proteomes" id="UP001146670"/>
    </source>
</evidence>
<sequence length="283" mass="32542">MKAIKFSVLMSVYKKEKPDYLAACLESLVNQTLLPDEMLILCDGPLTEELEEVLHTYKDKYSDLVNIVPFSENRGLGYTLADGVELAKYDLIARMDTDDIAVSNRFAKQVDYMSQHPEVDILGSNIFEFSDSVDHVTASRIVPETHDAIYQFAKRRNPFNHMTVMYRREAVLAAGNYQPLKGYEDYYLWVRMLANDAQAANLPDKLVYARADEEMYKRRGGWSYFKSGMAAYNKIYQVGLANPVDYIVRVTGQFIFNLTPIKLRTFLYKKVLRKDDEVRTGEG</sequence>
<evidence type="ECO:0000256" key="1">
    <source>
        <dbReference type="ARBA" id="ARBA00006739"/>
    </source>
</evidence>
<dbReference type="PANTHER" id="PTHR43685">
    <property type="entry name" value="GLYCOSYLTRANSFERASE"/>
    <property type="match status" value="1"/>
</dbReference>
<dbReference type="InterPro" id="IPR029044">
    <property type="entry name" value="Nucleotide-diphossugar_trans"/>
</dbReference>
<dbReference type="EC" id="2.4.-.-" evidence="5"/>
<keyword evidence="2 5" id="KW-0328">Glycosyltransferase</keyword>
<comment type="similarity">
    <text evidence="1">Belongs to the glycosyltransferase 2 family.</text>
</comment>
<dbReference type="Gene3D" id="3.90.550.10">
    <property type="entry name" value="Spore Coat Polysaccharide Biosynthesis Protein SpsA, Chain A"/>
    <property type="match status" value="1"/>
</dbReference>
<name>A0A9X3FRZ0_9LACT</name>
<dbReference type="InterPro" id="IPR001173">
    <property type="entry name" value="Glyco_trans_2-like"/>
</dbReference>
<dbReference type="GO" id="GO:0016757">
    <property type="term" value="F:glycosyltransferase activity"/>
    <property type="evidence" value="ECO:0007669"/>
    <property type="project" value="UniProtKB-KW"/>
</dbReference>
<keyword evidence="3 5" id="KW-0808">Transferase</keyword>
<feature type="domain" description="Glycosyltransferase 2-like" evidence="4">
    <location>
        <begin position="7"/>
        <end position="165"/>
    </location>
</feature>
<gene>
    <name evidence="5" type="ORF">OW157_03280</name>
</gene>
<evidence type="ECO:0000259" key="4">
    <source>
        <dbReference type="Pfam" id="PF00535"/>
    </source>
</evidence>
<accession>A0A9X3FRZ0</accession>
<proteinExistence type="inferred from homology"/>
<evidence type="ECO:0000256" key="2">
    <source>
        <dbReference type="ARBA" id="ARBA00022676"/>
    </source>
</evidence>
<organism evidence="5 6">
    <name type="scientific">Aerococcus kribbianus</name>
    <dbReference type="NCBI Taxonomy" id="2999064"/>
    <lineage>
        <taxon>Bacteria</taxon>
        <taxon>Bacillati</taxon>
        <taxon>Bacillota</taxon>
        <taxon>Bacilli</taxon>
        <taxon>Lactobacillales</taxon>
        <taxon>Aerococcaceae</taxon>
        <taxon>Aerococcus</taxon>
    </lineage>
</organism>
<dbReference type="RefSeq" id="WP_268751905.1">
    <property type="nucleotide sequence ID" value="NZ_JAPRFQ010000001.1"/>
</dbReference>